<feature type="domain" description="FAD-binding PCMH-type" evidence="2">
    <location>
        <begin position="14"/>
        <end position="177"/>
    </location>
</feature>
<accession>A0A0W0YL61</accession>
<dbReference type="InterPro" id="IPR006094">
    <property type="entry name" value="Oxid_FAD_bind_N"/>
</dbReference>
<gene>
    <name evidence="3" type="ORF">Lsha_2506</name>
</gene>
<dbReference type="Proteomes" id="UP000054600">
    <property type="component" value="Unassembled WGS sequence"/>
</dbReference>
<dbReference type="PROSITE" id="PS51387">
    <property type="entry name" value="FAD_PCMH"/>
    <property type="match status" value="1"/>
</dbReference>
<dbReference type="STRING" id="1122169.Lsha_2506"/>
<dbReference type="eggNOG" id="COG0277">
    <property type="taxonomic scope" value="Bacteria"/>
</dbReference>
<name>A0A0W0YL61_9GAMM</name>
<dbReference type="PANTHER" id="PTHR43762:SF1">
    <property type="entry name" value="D-ARABINONO-1,4-LACTONE OXIDASE"/>
    <property type="match status" value="1"/>
</dbReference>
<evidence type="ECO:0000256" key="1">
    <source>
        <dbReference type="ARBA" id="ARBA00022827"/>
    </source>
</evidence>
<comment type="caution">
    <text evidence="3">The sequence shown here is derived from an EMBL/GenBank/DDBJ whole genome shotgun (WGS) entry which is preliminary data.</text>
</comment>
<keyword evidence="1" id="KW-0285">Flavoprotein</keyword>
<proteinExistence type="predicted"/>
<dbReference type="SUPFAM" id="SSF56176">
    <property type="entry name" value="FAD-binding/transporter-associated domain-like"/>
    <property type="match status" value="1"/>
</dbReference>
<evidence type="ECO:0000313" key="4">
    <source>
        <dbReference type="Proteomes" id="UP000054600"/>
    </source>
</evidence>
<evidence type="ECO:0000259" key="2">
    <source>
        <dbReference type="PROSITE" id="PS51387"/>
    </source>
</evidence>
<dbReference type="Gene3D" id="3.30.465.10">
    <property type="match status" value="1"/>
</dbReference>
<reference evidence="3 4" key="1">
    <citation type="submission" date="2015-11" db="EMBL/GenBank/DDBJ databases">
        <title>Genomic analysis of 38 Legionella species identifies large and diverse effector repertoires.</title>
        <authorList>
            <person name="Burstein D."/>
            <person name="Amaro F."/>
            <person name="Zusman T."/>
            <person name="Lifshitz Z."/>
            <person name="Cohen O."/>
            <person name="Gilbert J.A."/>
            <person name="Pupko T."/>
            <person name="Shuman H.A."/>
            <person name="Segal G."/>
        </authorList>
    </citation>
    <scope>NUCLEOTIDE SEQUENCE [LARGE SCALE GENOMIC DNA]</scope>
    <source>
        <strain evidence="3 4">ATCC 49655</strain>
    </source>
</reference>
<dbReference type="GO" id="GO:0071949">
    <property type="term" value="F:FAD binding"/>
    <property type="evidence" value="ECO:0007669"/>
    <property type="project" value="InterPro"/>
</dbReference>
<keyword evidence="1" id="KW-0274">FAD</keyword>
<dbReference type="Pfam" id="PF01565">
    <property type="entry name" value="FAD_binding_4"/>
    <property type="match status" value="1"/>
</dbReference>
<protein>
    <submittedName>
        <fullName evidence="3">L-gululonolactone oxidase</fullName>
    </submittedName>
</protein>
<sequence length="426" mass="48608">MKGRQELLYCYGRSHQTRAECFRPESARDLQSLVHNDYEGSLLGRGRGLSYSDVCLNKKVILSDRLNHFIHADGTRITAQPGVTLSELFSLYPDKSLAVIPGTLRASLGGAVANDVHGKNNPKYGNIGHHINSIQLIIPDGRIKTSPEEHADLFFATIGGLGLTGFIEEVNLNLCDKSKFVRVKTKALRDISELFNDLKHSQDEYAVCWLDMLNHNRFLLMEAEHISRECNFHHRIKKIPFTLPFNLVREWNMKLFNKLYFKLHQSGEFETDIVFYNNPLDTIYGWDRIYGPRGLVQFQCVFPFENAEHHYQSILKIIDQYDATPALAVLKKFTRPGLGLLSFTQPGFSLAIDFANNTQNGAAIRHLNEYITEITGTIYLAKDSFLTKAQFESMYKNSDQFKEVLEKYKINSKYTSHLSTRLGITA</sequence>
<dbReference type="PANTHER" id="PTHR43762">
    <property type="entry name" value="L-GULONOLACTONE OXIDASE"/>
    <property type="match status" value="1"/>
</dbReference>
<dbReference type="InterPro" id="IPR036318">
    <property type="entry name" value="FAD-bd_PCMH-like_sf"/>
</dbReference>
<dbReference type="InterPro" id="IPR016166">
    <property type="entry name" value="FAD-bd_PCMH"/>
</dbReference>
<dbReference type="AlphaFoldDB" id="A0A0W0YL61"/>
<keyword evidence="4" id="KW-1185">Reference proteome</keyword>
<dbReference type="InterPro" id="IPR016169">
    <property type="entry name" value="FAD-bd_PCMH_sub2"/>
</dbReference>
<dbReference type="GO" id="GO:0016899">
    <property type="term" value="F:oxidoreductase activity, acting on the CH-OH group of donors, oxygen as acceptor"/>
    <property type="evidence" value="ECO:0007669"/>
    <property type="project" value="InterPro"/>
</dbReference>
<evidence type="ECO:0000313" key="3">
    <source>
        <dbReference type="EMBL" id="KTD57665.1"/>
    </source>
</evidence>
<organism evidence="3 4">
    <name type="scientific">Legionella shakespearei DSM 23087</name>
    <dbReference type="NCBI Taxonomy" id="1122169"/>
    <lineage>
        <taxon>Bacteria</taxon>
        <taxon>Pseudomonadati</taxon>
        <taxon>Pseudomonadota</taxon>
        <taxon>Gammaproteobacteria</taxon>
        <taxon>Legionellales</taxon>
        <taxon>Legionellaceae</taxon>
        <taxon>Legionella</taxon>
    </lineage>
</organism>
<dbReference type="PATRIC" id="fig|1122169.6.peg.2884"/>
<dbReference type="RefSeq" id="WP_018576773.1">
    <property type="nucleotide sequence ID" value="NZ_KB892391.1"/>
</dbReference>
<dbReference type="InterPro" id="IPR010031">
    <property type="entry name" value="FAD_lactone_oxidase-like"/>
</dbReference>
<dbReference type="EMBL" id="LNYW01000066">
    <property type="protein sequence ID" value="KTD57665.1"/>
    <property type="molecule type" value="Genomic_DNA"/>
</dbReference>